<protein>
    <submittedName>
        <fullName evidence="1">Uncharacterized protein</fullName>
    </submittedName>
</protein>
<evidence type="ECO:0000313" key="2">
    <source>
        <dbReference type="Proteomes" id="UP000555393"/>
    </source>
</evidence>
<accession>A0A841LX80</accession>
<dbReference type="EMBL" id="JACIIU010000006">
    <property type="protein sequence ID" value="MBB6261172.1"/>
    <property type="molecule type" value="Genomic_DNA"/>
</dbReference>
<evidence type="ECO:0000313" key="1">
    <source>
        <dbReference type="EMBL" id="MBB6261172.1"/>
    </source>
</evidence>
<dbReference type="RefSeq" id="WP_184222277.1">
    <property type="nucleotide sequence ID" value="NZ_JACIIU010000006.1"/>
</dbReference>
<keyword evidence="2" id="KW-1185">Reference proteome</keyword>
<proteinExistence type="predicted"/>
<name>A0A841LX80_9HYPH</name>
<sequence length="76" mass="8128">MLASTEKRLGLIAASALTAASLLMMSQQHPMTTYKMAATTATTVVQTVAETSLPQPAKMVMNFTDTQQSGQHVAMR</sequence>
<dbReference type="AlphaFoldDB" id="A0A841LX80"/>
<organism evidence="1 2">
    <name type="scientific">Paenochrobactrum gallinarii</name>
    <dbReference type="NCBI Taxonomy" id="643673"/>
    <lineage>
        <taxon>Bacteria</taxon>
        <taxon>Pseudomonadati</taxon>
        <taxon>Pseudomonadota</taxon>
        <taxon>Alphaproteobacteria</taxon>
        <taxon>Hyphomicrobiales</taxon>
        <taxon>Brucellaceae</taxon>
        <taxon>Paenochrobactrum</taxon>
    </lineage>
</organism>
<reference evidence="1 2" key="1">
    <citation type="submission" date="2020-08" db="EMBL/GenBank/DDBJ databases">
        <title>Genomic Encyclopedia of Type Strains, Phase IV (KMG-IV): sequencing the most valuable type-strain genomes for metagenomic binning, comparative biology and taxonomic classification.</title>
        <authorList>
            <person name="Goeker M."/>
        </authorList>
    </citation>
    <scope>NUCLEOTIDE SEQUENCE [LARGE SCALE GENOMIC DNA]</scope>
    <source>
        <strain evidence="1 2">DSM 22336</strain>
    </source>
</reference>
<dbReference type="Proteomes" id="UP000555393">
    <property type="component" value="Unassembled WGS sequence"/>
</dbReference>
<gene>
    <name evidence="1" type="ORF">FHS77_001722</name>
</gene>
<comment type="caution">
    <text evidence="1">The sequence shown here is derived from an EMBL/GenBank/DDBJ whole genome shotgun (WGS) entry which is preliminary data.</text>
</comment>